<evidence type="ECO:0000256" key="2">
    <source>
        <dbReference type="ARBA" id="ARBA00013850"/>
    </source>
</evidence>
<dbReference type="Proteomes" id="UP000053593">
    <property type="component" value="Unassembled WGS sequence"/>
</dbReference>
<evidence type="ECO:0000313" key="6">
    <source>
        <dbReference type="EMBL" id="KIK61575.1"/>
    </source>
</evidence>
<evidence type="ECO:0000313" key="7">
    <source>
        <dbReference type="Proteomes" id="UP000053593"/>
    </source>
</evidence>
<dbReference type="HOGENOM" id="CLU_018299_2_1_1"/>
<organism evidence="6 7">
    <name type="scientific">Collybiopsis luxurians FD-317 M1</name>
    <dbReference type="NCBI Taxonomy" id="944289"/>
    <lineage>
        <taxon>Eukaryota</taxon>
        <taxon>Fungi</taxon>
        <taxon>Dikarya</taxon>
        <taxon>Basidiomycota</taxon>
        <taxon>Agaricomycotina</taxon>
        <taxon>Agaricomycetes</taxon>
        <taxon>Agaricomycetidae</taxon>
        <taxon>Agaricales</taxon>
        <taxon>Marasmiineae</taxon>
        <taxon>Omphalotaceae</taxon>
        <taxon>Collybiopsis</taxon>
        <taxon>Collybiopsis luxurians</taxon>
    </lineage>
</organism>
<protein>
    <recommendedName>
        <fullName evidence="2">Protein BFR2</fullName>
    </recommendedName>
</protein>
<dbReference type="AlphaFoldDB" id="A0A0D0BD38"/>
<accession>A0A0D0BD38</accession>
<evidence type="ECO:0000256" key="1">
    <source>
        <dbReference type="ARBA" id="ARBA00008966"/>
    </source>
</evidence>
<reference evidence="6 7" key="1">
    <citation type="submission" date="2014-04" db="EMBL/GenBank/DDBJ databases">
        <title>Evolutionary Origins and Diversification of the Mycorrhizal Mutualists.</title>
        <authorList>
            <consortium name="DOE Joint Genome Institute"/>
            <consortium name="Mycorrhizal Genomics Consortium"/>
            <person name="Kohler A."/>
            <person name="Kuo A."/>
            <person name="Nagy L.G."/>
            <person name="Floudas D."/>
            <person name="Copeland A."/>
            <person name="Barry K.W."/>
            <person name="Cichocki N."/>
            <person name="Veneault-Fourrey C."/>
            <person name="LaButti K."/>
            <person name="Lindquist E.A."/>
            <person name="Lipzen A."/>
            <person name="Lundell T."/>
            <person name="Morin E."/>
            <person name="Murat C."/>
            <person name="Riley R."/>
            <person name="Ohm R."/>
            <person name="Sun H."/>
            <person name="Tunlid A."/>
            <person name="Henrissat B."/>
            <person name="Grigoriev I.V."/>
            <person name="Hibbett D.S."/>
            <person name="Martin F."/>
        </authorList>
    </citation>
    <scope>NUCLEOTIDE SEQUENCE [LARGE SCALE GENOMIC DNA]</scope>
    <source>
        <strain evidence="6 7">FD-317 M1</strain>
    </source>
</reference>
<feature type="region of interest" description="Disordered" evidence="3">
    <location>
        <begin position="53"/>
        <end position="120"/>
    </location>
</feature>
<sequence>MPSLAQQIAGLDAPAPVDLDPEAIFTDLQSISPDISKAHYIDVGRSTLRKLHDSISDPKYNGVKISRKQILEQSDGSSESPEESEPEADDGPESSDDLGEDDQNEQVQELPPPNGADAETADITTSLRQTQDADRKKGLAVSRQIGIWDSLLDARIRLQKSATASNTLPLSSELPRDDPQFQESLTKMLSEAVLLSEQLFGLQESLLEVNDSITHPARKRRKIETPESASHSDLTEYLDAASEDASHLEHAYHPHLVQTLSKWSSKIQAVAPSVLLPANRNAFSKDRQHLKTAVQLVDENLSSHDKLLSRTQQWRGKGQRLGVEPGDRDDEQNIDTEIFDDTDFYQQLLRDVIDARDASGANDWMAIQKQKKAKKKVDTKASKGRKLRFDIHEKLQNFMAPIHVKGTWHEEQIDELFSSLLGRGFENAIDTQVDDILPGTHTDDLERLPSGALEGFRVFG</sequence>
<dbReference type="GO" id="GO:0000462">
    <property type="term" value="P:maturation of SSU-rRNA from tricistronic rRNA transcript (SSU-rRNA, 5.8S rRNA, LSU-rRNA)"/>
    <property type="evidence" value="ECO:0007669"/>
    <property type="project" value="TreeGrafter"/>
</dbReference>
<gene>
    <name evidence="6" type="ORF">GYMLUDRAFT_42585</name>
</gene>
<evidence type="ECO:0000259" key="4">
    <source>
        <dbReference type="Pfam" id="PF08164"/>
    </source>
</evidence>
<evidence type="ECO:0000256" key="3">
    <source>
        <dbReference type="SAM" id="MobiDB-lite"/>
    </source>
</evidence>
<dbReference type="GO" id="GO:0005730">
    <property type="term" value="C:nucleolus"/>
    <property type="evidence" value="ECO:0007669"/>
    <property type="project" value="TreeGrafter"/>
</dbReference>
<name>A0A0D0BD38_9AGAR</name>
<dbReference type="InterPro" id="IPR025160">
    <property type="entry name" value="AATF"/>
</dbReference>
<comment type="similarity">
    <text evidence="1">Belongs to the AATF family.</text>
</comment>
<feature type="domain" description="Apoptosis-antagonizing transcription factor C-terminal" evidence="4">
    <location>
        <begin position="345"/>
        <end position="421"/>
    </location>
</feature>
<dbReference type="PANTHER" id="PTHR15565">
    <property type="entry name" value="AATF PROTEIN APOPTOSIS ANTAGONIZING TRANSCRIPTION FACTOR"/>
    <property type="match status" value="1"/>
</dbReference>
<proteinExistence type="inferred from homology"/>
<evidence type="ECO:0000259" key="5">
    <source>
        <dbReference type="Pfam" id="PF13339"/>
    </source>
</evidence>
<dbReference type="PANTHER" id="PTHR15565:SF0">
    <property type="entry name" value="PROTEIN AATF"/>
    <property type="match status" value="1"/>
</dbReference>
<feature type="compositionally biased region" description="Acidic residues" evidence="3">
    <location>
        <begin position="80"/>
        <end position="104"/>
    </location>
</feature>
<dbReference type="Pfam" id="PF13339">
    <property type="entry name" value="AATF-Che1"/>
    <property type="match status" value="1"/>
</dbReference>
<dbReference type="OrthoDB" id="5783963at2759"/>
<dbReference type="InterPro" id="IPR012617">
    <property type="entry name" value="AATF_C"/>
</dbReference>
<keyword evidence="7" id="KW-1185">Reference proteome</keyword>
<feature type="domain" description="AATF leucine zipper-containing" evidence="5">
    <location>
        <begin position="134"/>
        <end position="266"/>
    </location>
</feature>
<dbReference type="Pfam" id="PF08164">
    <property type="entry name" value="TRAUB"/>
    <property type="match status" value="1"/>
</dbReference>
<dbReference type="EMBL" id="KN834770">
    <property type="protein sequence ID" value="KIK61575.1"/>
    <property type="molecule type" value="Genomic_DNA"/>
</dbReference>
<dbReference type="InterPro" id="IPR039223">
    <property type="entry name" value="AATF/Bfr2"/>
</dbReference>